<feature type="coiled-coil region" evidence="4">
    <location>
        <begin position="195"/>
        <end position="303"/>
    </location>
</feature>
<dbReference type="Pfam" id="PF13476">
    <property type="entry name" value="AAA_23"/>
    <property type="match status" value="1"/>
</dbReference>
<keyword evidence="4" id="KW-0175">Coiled coil</keyword>
<dbReference type="SUPFAM" id="SSF52540">
    <property type="entry name" value="P-loop containing nucleoside triphosphate hydrolases"/>
    <property type="match status" value="1"/>
</dbReference>
<evidence type="ECO:0000313" key="7">
    <source>
        <dbReference type="Proteomes" id="UP000013520"/>
    </source>
</evidence>
<feature type="coiled-coil region" evidence="4">
    <location>
        <begin position="755"/>
        <end position="818"/>
    </location>
</feature>
<evidence type="ECO:0000313" key="6">
    <source>
        <dbReference type="EMBL" id="AGL02106.1"/>
    </source>
</evidence>
<dbReference type="KEGG" id="dgi:Desgi_2702"/>
<feature type="coiled-coil region" evidence="4">
    <location>
        <begin position="618"/>
        <end position="652"/>
    </location>
</feature>
<evidence type="ECO:0000256" key="3">
    <source>
        <dbReference type="ARBA" id="ARBA00013368"/>
    </source>
</evidence>
<proteinExistence type="inferred from homology"/>
<gene>
    <name evidence="6" type="ORF">Desgi_2702</name>
</gene>
<feature type="coiled-coil region" evidence="4">
    <location>
        <begin position="681"/>
        <end position="715"/>
    </location>
</feature>
<accession>R4KR62</accession>
<feature type="domain" description="Rad50/SbcC-type AAA" evidence="5">
    <location>
        <begin position="5"/>
        <end position="221"/>
    </location>
</feature>
<dbReference type="InterPro" id="IPR038729">
    <property type="entry name" value="Rad50/SbcC_AAA"/>
</dbReference>
<dbReference type="GO" id="GO:0016887">
    <property type="term" value="F:ATP hydrolysis activity"/>
    <property type="evidence" value="ECO:0007669"/>
    <property type="project" value="InterPro"/>
</dbReference>
<name>R4KR62_9FIRM</name>
<dbReference type="GO" id="GO:0006302">
    <property type="term" value="P:double-strand break repair"/>
    <property type="evidence" value="ECO:0007669"/>
    <property type="project" value="InterPro"/>
</dbReference>
<dbReference type="HOGENOM" id="CLU_004785_2_1_9"/>
<dbReference type="PANTHER" id="PTHR32114:SF2">
    <property type="entry name" value="ABC TRANSPORTER ABCH.3"/>
    <property type="match status" value="1"/>
</dbReference>
<dbReference type="EMBL" id="CP003273">
    <property type="protein sequence ID" value="AGL02106.1"/>
    <property type="molecule type" value="Genomic_DNA"/>
</dbReference>
<evidence type="ECO:0000256" key="2">
    <source>
        <dbReference type="ARBA" id="ARBA00011322"/>
    </source>
</evidence>
<dbReference type="eggNOG" id="COG0419">
    <property type="taxonomic scope" value="Bacteria"/>
</dbReference>
<dbReference type="AlphaFoldDB" id="R4KR62"/>
<protein>
    <recommendedName>
        <fullName evidence="3">Nuclease SbcCD subunit C</fullName>
    </recommendedName>
</protein>
<reference evidence="6 7" key="1">
    <citation type="submission" date="2012-01" db="EMBL/GenBank/DDBJ databases">
        <title>Complete sequence of Desulfotomaculum gibsoniae DSM 7213.</title>
        <authorList>
            <consortium name="US DOE Joint Genome Institute"/>
            <person name="Lucas S."/>
            <person name="Han J."/>
            <person name="Lapidus A."/>
            <person name="Cheng J.-F."/>
            <person name="Goodwin L."/>
            <person name="Pitluck S."/>
            <person name="Peters L."/>
            <person name="Ovchinnikova G."/>
            <person name="Teshima H."/>
            <person name="Detter J.C."/>
            <person name="Han C."/>
            <person name="Tapia R."/>
            <person name="Land M."/>
            <person name="Hauser L."/>
            <person name="Kyrpides N."/>
            <person name="Ivanova N."/>
            <person name="Pagani I."/>
            <person name="Parshina S."/>
            <person name="Plugge C."/>
            <person name="Muyzer G."/>
            <person name="Kuever J."/>
            <person name="Ivanova A."/>
            <person name="Nazina T."/>
            <person name="Klenk H.-P."/>
            <person name="Brambilla E."/>
            <person name="Spring S."/>
            <person name="Stams A.F."/>
            <person name="Woyke T."/>
        </authorList>
    </citation>
    <scope>NUCLEOTIDE SEQUENCE [LARGE SCALE GENOMIC DNA]</scope>
    <source>
        <strain evidence="6 7">DSM 7213</strain>
    </source>
</reference>
<dbReference type="STRING" id="767817.Desgi_2702"/>
<dbReference type="Gene3D" id="3.40.50.300">
    <property type="entry name" value="P-loop containing nucleotide triphosphate hydrolases"/>
    <property type="match status" value="2"/>
</dbReference>
<organism evidence="6 7">
    <name type="scientific">Desulfoscipio gibsoniae DSM 7213</name>
    <dbReference type="NCBI Taxonomy" id="767817"/>
    <lineage>
        <taxon>Bacteria</taxon>
        <taxon>Bacillati</taxon>
        <taxon>Bacillota</taxon>
        <taxon>Clostridia</taxon>
        <taxon>Eubacteriales</taxon>
        <taxon>Desulfallaceae</taxon>
        <taxon>Desulfoscipio</taxon>
    </lineage>
</organism>
<dbReference type="OrthoDB" id="9795626at2"/>
<evidence type="ECO:0000256" key="1">
    <source>
        <dbReference type="ARBA" id="ARBA00006930"/>
    </source>
</evidence>
<feature type="coiled-coil region" evidence="4">
    <location>
        <begin position="436"/>
        <end position="494"/>
    </location>
</feature>
<dbReference type="InterPro" id="IPR027417">
    <property type="entry name" value="P-loop_NTPase"/>
</dbReference>
<dbReference type="RefSeq" id="WP_006521837.1">
    <property type="nucleotide sequence ID" value="NC_021184.1"/>
</dbReference>
<keyword evidence="7" id="KW-1185">Reference proteome</keyword>
<comment type="similarity">
    <text evidence="1">Belongs to the SMC family. SbcC subfamily.</text>
</comment>
<evidence type="ECO:0000259" key="5">
    <source>
        <dbReference type="Pfam" id="PF13476"/>
    </source>
</evidence>
<dbReference type="Pfam" id="PF13558">
    <property type="entry name" value="SbcC_Walker_B"/>
    <property type="match status" value="1"/>
</dbReference>
<dbReference type="PANTHER" id="PTHR32114">
    <property type="entry name" value="ABC TRANSPORTER ABCH.3"/>
    <property type="match status" value="1"/>
</dbReference>
<comment type="subunit">
    <text evidence="2">Heterodimer of SbcC and SbcD.</text>
</comment>
<evidence type="ECO:0000256" key="4">
    <source>
        <dbReference type="SAM" id="Coils"/>
    </source>
</evidence>
<dbReference type="Proteomes" id="UP000013520">
    <property type="component" value="Chromosome"/>
</dbReference>
<sequence>MRPLRLVMSAFGPYAAVQELDFTELGDRSFFLIHGPTGAGKTTILDAMCFALYGDTSGARREGKQMRSDHADWNTVTYVTFDFAVGPEVYRVQRHPEQERPKKHGVGTTTMRADATLWKITGRAANDAREGTMLAGGWIKVRAAVENLLGFKSSQFRQVVMLPQGEFRKLLVADSKERQVILETLFHIELYRLVEELLKESAGELKKKLENLQEQKKWLLQQAGTEGPDELNRRLQSHMLELEAMAEKVACSRAAVKKAQEQLAAGQKARDLLDEQNHALAAVAELEQRIQSVEAARQELSGARQAAGLVDAENTLWTRRSESVAAEKNLAARHAELKEARLAREKAIQNWTLEKDREPEREAAVREVNRLAELAGKVDSLTRARSDVMVAYKQAKVLESTYTGAKAFLTAQLSAIEEKTKLRDNAVKQAGQAYALEATCKEMEQLYNKREKLKALRQQLGTIRKNLALAEQTCRQAENNYVRAKEELSVSQKAWHSGQAAILAGGLIAGTPCPVCGSLEHPSPARSTKHVPTEEEVKARQQQLNNLEGYRDQVKNKANLLVTEQAALESRVLDLENELGKWAVAEPAALETAAVEAKQMWNRALQAEATAAALARELETLRAGEKTARGKLETLEKELRDAGAALKSAQTVVRERESDIPGELRDLHALNKARQAAISRRERLSAGLEQARKAAEAASQELVKADTAVTEAQNTWQMTKTRAAEAANLFNARLKTAGFANATEYAQAKRTPEQMQRLEKLIQEFDANLGAARERRDRAFQRAAGLAEPDLEKMAVILKAAEQNRDDALQQETQLRSLIKQEHNWLKTIAGVYNEIDGLEKQYSLWGHLSEVANGKNKYGLTFQRFVLGALLDDVTVAATQRLKLMSRGRYHLQRTLERARSNAAGGLELEVFDTYTGVARGVATLSGGETFLASLSLALGLADVVQSYAGGLHLDTIFVDEGFGTLDPESLDLAMRALMDLQKGGRLVGIISHVPELKEIIDARLEIQSTKKGSSACFKLP</sequence>